<sequence>MGTRDFGGVTSALPTFYVGIYIRVKISDRGRSGLMEGRLADGMNSRLAKFVPLNLFALMSPLPSSGQTESAVALRCPHSSFVHFPSPLAPVCRRDVSGDRAGLNVLVPKILGVLKRSVPE</sequence>
<dbReference type="AlphaFoldDB" id="A0A4C1YTG7"/>
<evidence type="ECO:0000313" key="1">
    <source>
        <dbReference type="EMBL" id="GBP77697.1"/>
    </source>
</evidence>
<protein>
    <submittedName>
        <fullName evidence="1">Uncharacterized protein</fullName>
    </submittedName>
</protein>
<evidence type="ECO:0000313" key="2">
    <source>
        <dbReference type="Proteomes" id="UP000299102"/>
    </source>
</evidence>
<keyword evidence="2" id="KW-1185">Reference proteome</keyword>
<dbReference type="Proteomes" id="UP000299102">
    <property type="component" value="Unassembled WGS sequence"/>
</dbReference>
<proteinExistence type="predicted"/>
<accession>A0A4C1YTG7</accession>
<dbReference type="EMBL" id="BGZK01001342">
    <property type="protein sequence ID" value="GBP77697.1"/>
    <property type="molecule type" value="Genomic_DNA"/>
</dbReference>
<gene>
    <name evidence="1" type="ORF">EVAR_60409_1</name>
</gene>
<comment type="caution">
    <text evidence="1">The sequence shown here is derived from an EMBL/GenBank/DDBJ whole genome shotgun (WGS) entry which is preliminary data.</text>
</comment>
<reference evidence="1 2" key="1">
    <citation type="journal article" date="2019" name="Commun. Biol.">
        <title>The bagworm genome reveals a unique fibroin gene that provides high tensile strength.</title>
        <authorList>
            <person name="Kono N."/>
            <person name="Nakamura H."/>
            <person name="Ohtoshi R."/>
            <person name="Tomita M."/>
            <person name="Numata K."/>
            <person name="Arakawa K."/>
        </authorList>
    </citation>
    <scope>NUCLEOTIDE SEQUENCE [LARGE SCALE GENOMIC DNA]</scope>
</reference>
<organism evidence="1 2">
    <name type="scientific">Eumeta variegata</name>
    <name type="common">Bagworm moth</name>
    <name type="synonym">Eumeta japonica</name>
    <dbReference type="NCBI Taxonomy" id="151549"/>
    <lineage>
        <taxon>Eukaryota</taxon>
        <taxon>Metazoa</taxon>
        <taxon>Ecdysozoa</taxon>
        <taxon>Arthropoda</taxon>
        <taxon>Hexapoda</taxon>
        <taxon>Insecta</taxon>
        <taxon>Pterygota</taxon>
        <taxon>Neoptera</taxon>
        <taxon>Endopterygota</taxon>
        <taxon>Lepidoptera</taxon>
        <taxon>Glossata</taxon>
        <taxon>Ditrysia</taxon>
        <taxon>Tineoidea</taxon>
        <taxon>Psychidae</taxon>
        <taxon>Oiketicinae</taxon>
        <taxon>Eumeta</taxon>
    </lineage>
</organism>
<name>A0A4C1YTG7_EUMVA</name>